<organism evidence="4 5">
    <name type="scientific">Trifolium subterraneum</name>
    <name type="common">Subterranean clover</name>
    <dbReference type="NCBI Taxonomy" id="3900"/>
    <lineage>
        <taxon>Eukaryota</taxon>
        <taxon>Viridiplantae</taxon>
        <taxon>Streptophyta</taxon>
        <taxon>Embryophyta</taxon>
        <taxon>Tracheophyta</taxon>
        <taxon>Spermatophyta</taxon>
        <taxon>Magnoliopsida</taxon>
        <taxon>eudicotyledons</taxon>
        <taxon>Gunneridae</taxon>
        <taxon>Pentapetalae</taxon>
        <taxon>rosids</taxon>
        <taxon>fabids</taxon>
        <taxon>Fabales</taxon>
        <taxon>Fabaceae</taxon>
        <taxon>Papilionoideae</taxon>
        <taxon>50 kb inversion clade</taxon>
        <taxon>NPAAA clade</taxon>
        <taxon>Hologalegina</taxon>
        <taxon>IRL clade</taxon>
        <taxon>Trifolieae</taxon>
        <taxon>Trifolium</taxon>
    </lineage>
</organism>
<dbReference type="GO" id="GO:0046677">
    <property type="term" value="P:response to antibiotic"/>
    <property type="evidence" value="ECO:0007669"/>
    <property type="project" value="UniProtKB-KW"/>
</dbReference>
<dbReference type="InterPro" id="IPR002137">
    <property type="entry name" value="Beta-lactam_class-D_AS"/>
</dbReference>
<dbReference type="Pfam" id="PF00646">
    <property type="entry name" value="F-box"/>
    <property type="match status" value="1"/>
</dbReference>
<dbReference type="Proteomes" id="UP000242715">
    <property type="component" value="Unassembled WGS sequence"/>
</dbReference>
<dbReference type="AlphaFoldDB" id="A0A1B5Z7D3"/>
<dbReference type="GO" id="GO:0017001">
    <property type="term" value="P:antibiotic catabolic process"/>
    <property type="evidence" value="ECO:0007669"/>
    <property type="project" value="InterPro"/>
</dbReference>
<comment type="caution">
    <text evidence="4">The sequence shown here is derived from an EMBL/GenBank/DDBJ whole genome shotgun (WGS) entry which is preliminary data.</text>
</comment>
<dbReference type="Gene3D" id="3.80.10.10">
    <property type="entry name" value="Ribonuclease Inhibitor"/>
    <property type="match status" value="1"/>
</dbReference>
<dbReference type="SUPFAM" id="SSF52047">
    <property type="entry name" value="RNI-like"/>
    <property type="match status" value="1"/>
</dbReference>
<dbReference type="OrthoDB" id="1848700at2759"/>
<evidence type="ECO:0000313" key="4">
    <source>
        <dbReference type="EMBL" id="GAU10010.1"/>
    </source>
</evidence>
<keyword evidence="5" id="KW-1185">Reference proteome</keyword>
<keyword evidence="2" id="KW-0046">Antibiotic resistance</keyword>
<evidence type="ECO:0000256" key="2">
    <source>
        <dbReference type="ARBA" id="ARBA00023251"/>
    </source>
</evidence>
<dbReference type="Gene3D" id="1.20.1280.50">
    <property type="match status" value="1"/>
</dbReference>
<dbReference type="EMBL" id="BCLP01035228">
    <property type="protein sequence ID" value="GAU10010.1"/>
    <property type="molecule type" value="Genomic_DNA"/>
</dbReference>
<protein>
    <recommendedName>
        <fullName evidence="3">F-box domain-containing protein</fullName>
    </recommendedName>
</protein>
<dbReference type="GO" id="GO:0008800">
    <property type="term" value="F:beta-lactamase activity"/>
    <property type="evidence" value="ECO:0007669"/>
    <property type="project" value="InterPro"/>
</dbReference>
<dbReference type="InterPro" id="IPR053781">
    <property type="entry name" value="F-box_AtFBL13-like"/>
</dbReference>
<name>A0A1B5Z7D3_TRISU</name>
<feature type="domain" description="F-box" evidence="3">
    <location>
        <begin position="23"/>
        <end position="62"/>
    </location>
</feature>
<dbReference type="InterPro" id="IPR036047">
    <property type="entry name" value="F-box-like_dom_sf"/>
</dbReference>
<gene>
    <name evidence="4" type="ORF">TSUD_120090</name>
</gene>
<dbReference type="PANTHER" id="PTHR32212:SF269">
    <property type="entry name" value="F-BOX_RNI_FBD-LIKE DOMAIN PROTEIN"/>
    <property type="match status" value="1"/>
</dbReference>
<dbReference type="InterPro" id="IPR001810">
    <property type="entry name" value="F-box_dom"/>
</dbReference>
<dbReference type="SUPFAM" id="SSF81383">
    <property type="entry name" value="F-box domain"/>
    <property type="match status" value="1"/>
</dbReference>
<sequence length="399" mass="45785">MKRRRQHKNGGNKEKNKDIISDLPECILLHILSFLNTKYAVQTCTLSKRWKDLWKRVPNLTLNSSSFRLSWCRANLKVFNKFVTRILSKRDASTALHTLDFRRKGFMEPYRLKRIVQYAVSHHVQRLRINVECDIRHFPSCFFSCRTLTSLDFYVCRRIYCQLTLFPNSLNLPALTSLTLHSFTFSIGDNGRVEPFSTFKLLNSLILYDCEVPDTQKLCISSATLTNLTIQSYHILGNYREIELSTPSLCTFVYTGYPFPKLTGNHLCSVKHVNIDADTNLKYSVPTSVLLNWFTELTHIRSLIVSSTTLQVLSLVPDLFKLNFRSLCNLKSLEVKMKPLSHYSSKVLIDAKLAQLPTRSQEEVSKIIKAFKFGSSSIPDGIVAFLLQNSPSAEVRIIN</sequence>
<reference evidence="5" key="1">
    <citation type="journal article" date="2017" name="Front. Plant Sci.">
        <title>Climate Clever Clovers: New Paradigm to Reduce the Environmental Footprint of Ruminants by Breeding Low Methanogenic Forages Utilizing Haplotype Variation.</title>
        <authorList>
            <person name="Kaur P."/>
            <person name="Appels R."/>
            <person name="Bayer P.E."/>
            <person name="Keeble-Gagnere G."/>
            <person name="Wang J."/>
            <person name="Hirakawa H."/>
            <person name="Shirasawa K."/>
            <person name="Vercoe P."/>
            <person name="Stefanova K."/>
            <person name="Durmic Z."/>
            <person name="Nichols P."/>
            <person name="Revell C."/>
            <person name="Isobe S.N."/>
            <person name="Edwards D."/>
            <person name="Erskine W."/>
        </authorList>
    </citation>
    <scope>NUCLEOTIDE SEQUENCE [LARGE SCALE GENOMIC DNA]</scope>
    <source>
        <strain evidence="5">cv. Daliak</strain>
    </source>
</reference>
<accession>A0A1B5Z7D3</accession>
<dbReference type="PANTHER" id="PTHR32212">
    <property type="entry name" value="CYCLIN-LIKE F-BOX"/>
    <property type="match status" value="1"/>
</dbReference>
<dbReference type="SMART" id="SM00256">
    <property type="entry name" value="FBOX"/>
    <property type="match status" value="1"/>
</dbReference>
<dbReference type="PROSITE" id="PS00337">
    <property type="entry name" value="BETA_LACTAMASE_D"/>
    <property type="match status" value="1"/>
</dbReference>
<keyword evidence="1" id="KW-0378">Hydrolase</keyword>
<evidence type="ECO:0000313" key="5">
    <source>
        <dbReference type="Proteomes" id="UP000242715"/>
    </source>
</evidence>
<evidence type="ECO:0000256" key="1">
    <source>
        <dbReference type="ARBA" id="ARBA00022801"/>
    </source>
</evidence>
<evidence type="ECO:0000259" key="3">
    <source>
        <dbReference type="SMART" id="SM00256"/>
    </source>
</evidence>
<dbReference type="CDD" id="cd22160">
    <property type="entry name" value="F-box_AtFBL13-like"/>
    <property type="match status" value="1"/>
</dbReference>
<dbReference type="InterPro" id="IPR032675">
    <property type="entry name" value="LRR_dom_sf"/>
</dbReference>
<proteinExistence type="predicted"/>